<evidence type="ECO:0000313" key="1">
    <source>
        <dbReference type="EMBL" id="CAK0904056.1"/>
    </source>
</evidence>
<comment type="caution">
    <text evidence="1">The sequence shown here is derived from an EMBL/GenBank/DDBJ whole genome shotgun (WGS) entry which is preliminary data.</text>
</comment>
<dbReference type="Proteomes" id="UP001189429">
    <property type="component" value="Unassembled WGS sequence"/>
</dbReference>
<name>A0ABN9XVL5_9DINO</name>
<reference evidence="1" key="1">
    <citation type="submission" date="2023-10" db="EMBL/GenBank/DDBJ databases">
        <authorList>
            <person name="Chen Y."/>
            <person name="Shah S."/>
            <person name="Dougan E. K."/>
            <person name="Thang M."/>
            <person name="Chan C."/>
        </authorList>
    </citation>
    <scope>NUCLEOTIDE SEQUENCE [LARGE SCALE GENOMIC DNA]</scope>
</reference>
<protein>
    <submittedName>
        <fullName evidence="1">Uncharacterized protein</fullName>
    </submittedName>
</protein>
<evidence type="ECO:0000313" key="2">
    <source>
        <dbReference type="Proteomes" id="UP001189429"/>
    </source>
</evidence>
<dbReference type="EMBL" id="CAUYUJ010021341">
    <property type="protein sequence ID" value="CAK0904056.1"/>
    <property type="molecule type" value="Genomic_DNA"/>
</dbReference>
<accession>A0ABN9XVL5</accession>
<keyword evidence="2" id="KW-1185">Reference proteome</keyword>
<proteinExistence type="predicted"/>
<sequence>MWRSSAAGAAAVAAPPEALLNATRELGPAGPEVVLAVVDRGGDVQATARALLERRHWLQLVDLPRQLPAKDGGAAVTIFHFIASAGGACGAAGASPRRRCGRAREGRGGCGEVPASRERRCAGARSWRAGVALRQPLPQGCSRGAAYAVGLMGRPWLRLPTGAVGAVLVPSWASRRSRNDHSKSP</sequence>
<gene>
    <name evidence="1" type="ORF">PCOR1329_LOCUS80203</name>
</gene>
<organism evidence="1 2">
    <name type="scientific">Prorocentrum cordatum</name>
    <dbReference type="NCBI Taxonomy" id="2364126"/>
    <lineage>
        <taxon>Eukaryota</taxon>
        <taxon>Sar</taxon>
        <taxon>Alveolata</taxon>
        <taxon>Dinophyceae</taxon>
        <taxon>Prorocentrales</taxon>
        <taxon>Prorocentraceae</taxon>
        <taxon>Prorocentrum</taxon>
    </lineage>
</organism>